<dbReference type="Proteomes" id="UP000613177">
    <property type="component" value="Unassembled WGS sequence"/>
</dbReference>
<reference evidence="4" key="1">
    <citation type="submission" date="2021-01" db="EMBL/GenBank/DDBJ databases">
        <title>Metabolic potential, ecology and presence of endohyphal bacteria is reflected in genomic diversity of Mucoromycotina.</title>
        <authorList>
            <person name="Muszewska A."/>
            <person name="Okrasinska A."/>
            <person name="Steczkiewicz K."/>
            <person name="Drgas O."/>
            <person name="Orlowska M."/>
            <person name="Perlinska-Lenart U."/>
            <person name="Aleksandrzak-Piekarczyk T."/>
            <person name="Szatraj K."/>
            <person name="Zielenkiewicz U."/>
            <person name="Pilsyk S."/>
            <person name="Malc E."/>
            <person name="Mieczkowski P."/>
            <person name="Kruszewska J.S."/>
            <person name="Biernat P."/>
            <person name="Pawlowska J."/>
        </authorList>
    </citation>
    <scope>NUCLEOTIDE SEQUENCE</scope>
    <source>
        <strain evidence="4">WA0000018081</strain>
    </source>
</reference>
<evidence type="ECO:0000313" key="5">
    <source>
        <dbReference type="Proteomes" id="UP000613177"/>
    </source>
</evidence>
<dbReference type="CDD" id="cd23159">
    <property type="entry name" value="Prefoldin_URI1"/>
    <property type="match status" value="1"/>
</dbReference>
<comment type="subcellular location">
    <subcellularLocation>
        <location evidence="1">Nucleus</location>
    </subcellularLocation>
</comment>
<accession>A0A8H7SJY8</accession>
<organism evidence="4 5">
    <name type="scientific">Thamnidium elegans</name>
    <dbReference type="NCBI Taxonomy" id="101142"/>
    <lineage>
        <taxon>Eukaryota</taxon>
        <taxon>Fungi</taxon>
        <taxon>Fungi incertae sedis</taxon>
        <taxon>Mucoromycota</taxon>
        <taxon>Mucoromycotina</taxon>
        <taxon>Mucoromycetes</taxon>
        <taxon>Mucorales</taxon>
        <taxon>Mucorineae</taxon>
        <taxon>Mucoraceae</taxon>
        <taxon>Thamnidium</taxon>
    </lineage>
</organism>
<comment type="caution">
    <text evidence="4">The sequence shown here is derived from an EMBL/GenBank/DDBJ whole genome shotgun (WGS) entry which is preliminary data.</text>
</comment>
<dbReference type="PANTHER" id="PTHR15111:SF0">
    <property type="entry name" value="UNCONVENTIONAL PREFOLDIN RPB5 INTERACTOR 1"/>
    <property type="match status" value="1"/>
</dbReference>
<sequence>MSDLTSELNVITSRLSEKLQTLETEYQRWQDYKTDYDALENQLNTLPDNTTRSAMIPLGKLAFMPGKLIHTNEILVLLGDQYYAERSAKQAVEILKRRREVVNENLGLVEAQLNSFKQKTGAIMNSSALPMDEAQVNEEGLPIMDIREELPSNYDEEQQLKKKTIFLLIKKK</sequence>
<dbReference type="Pfam" id="PF02996">
    <property type="entry name" value="Prefoldin"/>
    <property type="match status" value="1"/>
</dbReference>
<dbReference type="GO" id="GO:0019212">
    <property type="term" value="F:phosphatase inhibitor activity"/>
    <property type="evidence" value="ECO:0007669"/>
    <property type="project" value="TreeGrafter"/>
</dbReference>
<evidence type="ECO:0000256" key="1">
    <source>
        <dbReference type="ARBA" id="ARBA00004123"/>
    </source>
</evidence>
<protein>
    <submittedName>
        <fullName evidence="4">Uncharacterized protein</fullName>
    </submittedName>
</protein>
<feature type="non-terminal residue" evidence="4">
    <location>
        <position position="1"/>
    </location>
</feature>
<dbReference type="InterPro" id="IPR004127">
    <property type="entry name" value="Prefoldin_subunit_alpha"/>
</dbReference>
<evidence type="ECO:0000256" key="2">
    <source>
        <dbReference type="ARBA" id="ARBA00023242"/>
    </source>
</evidence>
<keyword evidence="5" id="KW-1185">Reference proteome</keyword>
<dbReference type="NCBIfam" id="TIGR00293">
    <property type="entry name" value="prefoldin subunit alpha"/>
    <property type="match status" value="1"/>
</dbReference>
<dbReference type="InterPro" id="IPR052255">
    <property type="entry name" value="RNA_pol_II_subunit5-mediator"/>
</dbReference>
<evidence type="ECO:0000256" key="3">
    <source>
        <dbReference type="ARBA" id="ARBA00038295"/>
    </source>
</evidence>
<dbReference type="GO" id="GO:0005634">
    <property type="term" value="C:nucleus"/>
    <property type="evidence" value="ECO:0007669"/>
    <property type="project" value="UniProtKB-SubCell"/>
</dbReference>
<keyword evidence="2" id="KW-0539">Nucleus</keyword>
<dbReference type="GO" id="GO:0000122">
    <property type="term" value="P:negative regulation of transcription by RNA polymerase II"/>
    <property type="evidence" value="ECO:0007669"/>
    <property type="project" value="TreeGrafter"/>
</dbReference>
<dbReference type="InterPro" id="IPR009053">
    <property type="entry name" value="Prefoldin"/>
</dbReference>
<comment type="similarity">
    <text evidence="3">Belongs to the RNA polymerase II subunit 5-mediating protein family.</text>
</comment>
<gene>
    <name evidence="4" type="ORF">INT48_007268</name>
</gene>
<dbReference type="AlphaFoldDB" id="A0A8H7SJY8"/>
<dbReference type="EMBL" id="JAEPRE010000203">
    <property type="protein sequence ID" value="KAG2230426.1"/>
    <property type="molecule type" value="Genomic_DNA"/>
</dbReference>
<dbReference type="GO" id="GO:0003714">
    <property type="term" value="F:transcription corepressor activity"/>
    <property type="evidence" value="ECO:0007669"/>
    <property type="project" value="TreeGrafter"/>
</dbReference>
<dbReference type="SUPFAM" id="SSF46579">
    <property type="entry name" value="Prefoldin"/>
    <property type="match status" value="1"/>
</dbReference>
<evidence type="ECO:0000313" key="4">
    <source>
        <dbReference type="EMBL" id="KAG2230426.1"/>
    </source>
</evidence>
<name>A0A8H7SJY8_9FUNG</name>
<dbReference type="GO" id="GO:0003682">
    <property type="term" value="F:chromatin binding"/>
    <property type="evidence" value="ECO:0007669"/>
    <property type="project" value="TreeGrafter"/>
</dbReference>
<dbReference type="Gene3D" id="1.10.287.370">
    <property type="match status" value="1"/>
</dbReference>
<dbReference type="PANTHER" id="PTHR15111">
    <property type="entry name" value="RNA POLYMERASE II SUBUNIT 5-MEDIATING PROTEIN NNX3"/>
    <property type="match status" value="1"/>
</dbReference>
<proteinExistence type="inferred from homology"/>